<dbReference type="EMBL" id="VJOY01000003">
    <property type="protein sequence ID" value="TRX75961.1"/>
    <property type="molecule type" value="Genomic_DNA"/>
</dbReference>
<dbReference type="Gene3D" id="1.10.150.320">
    <property type="entry name" value="Photosystem II 12 kDa extrinsic protein"/>
    <property type="match status" value="1"/>
</dbReference>
<dbReference type="AlphaFoldDB" id="A0A553H2J2"/>
<accession>A0A553H2J2</accession>
<dbReference type="NCBIfam" id="TIGR00426">
    <property type="entry name" value="competence protein ComEA helix-hairpin-helix repeat region"/>
    <property type="match status" value="1"/>
</dbReference>
<evidence type="ECO:0000313" key="3">
    <source>
        <dbReference type="Proteomes" id="UP000315235"/>
    </source>
</evidence>
<dbReference type="RefSeq" id="WP_143487353.1">
    <property type="nucleotide sequence ID" value="NZ_VJOY01000003.1"/>
</dbReference>
<protein>
    <submittedName>
        <fullName evidence="2">Helix-hairpin-helix domain-containing protein</fullName>
    </submittedName>
</protein>
<dbReference type="InterPro" id="IPR004509">
    <property type="entry name" value="Competence_ComEA_HhH"/>
</dbReference>
<evidence type="ECO:0000256" key="1">
    <source>
        <dbReference type="SAM" id="SignalP"/>
    </source>
</evidence>
<dbReference type="GO" id="GO:0015628">
    <property type="term" value="P:protein secretion by the type II secretion system"/>
    <property type="evidence" value="ECO:0007669"/>
    <property type="project" value="TreeGrafter"/>
</dbReference>
<dbReference type="Proteomes" id="UP000315235">
    <property type="component" value="Unassembled WGS sequence"/>
</dbReference>
<name>A0A553H2J2_9PSED</name>
<organism evidence="2 3">
    <name type="scientific">Pseudomonas mangiferae</name>
    <dbReference type="NCBI Taxonomy" id="2593654"/>
    <lineage>
        <taxon>Bacteria</taxon>
        <taxon>Pseudomonadati</taxon>
        <taxon>Pseudomonadota</taxon>
        <taxon>Gammaproteobacteria</taxon>
        <taxon>Pseudomonadales</taxon>
        <taxon>Pseudomonadaceae</taxon>
        <taxon>Pseudomonas</taxon>
    </lineage>
</organism>
<dbReference type="OrthoDB" id="7510573at2"/>
<dbReference type="SUPFAM" id="SSF47781">
    <property type="entry name" value="RuvA domain 2-like"/>
    <property type="match status" value="1"/>
</dbReference>
<comment type="caution">
    <text evidence="2">The sequence shown here is derived from an EMBL/GenBank/DDBJ whole genome shotgun (WGS) entry which is preliminary data.</text>
</comment>
<dbReference type="Pfam" id="PF12836">
    <property type="entry name" value="HHH_3"/>
    <property type="match status" value="1"/>
</dbReference>
<keyword evidence="3" id="KW-1185">Reference proteome</keyword>
<dbReference type="GO" id="GO:0015627">
    <property type="term" value="C:type II protein secretion system complex"/>
    <property type="evidence" value="ECO:0007669"/>
    <property type="project" value="TreeGrafter"/>
</dbReference>
<feature type="signal peptide" evidence="1">
    <location>
        <begin position="1"/>
        <end position="23"/>
    </location>
</feature>
<reference evidence="2 3" key="1">
    <citation type="submission" date="2019-07" db="EMBL/GenBank/DDBJ databases">
        <title>Pseudomonas mangiferae sp. nov., isolated from bark of mango tree in Thailand.</title>
        <authorList>
            <person name="Srisuk N."/>
            <person name="Anurat P."/>
        </authorList>
    </citation>
    <scope>NUCLEOTIDE SEQUENCE [LARGE SCALE GENOMIC DNA]</scope>
    <source>
        <strain evidence="2 3">DMKU_BBB3-04</strain>
    </source>
</reference>
<dbReference type="PANTHER" id="PTHR21180">
    <property type="entry name" value="ENDONUCLEASE/EXONUCLEASE/PHOSPHATASE FAMILY DOMAIN-CONTAINING PROTEIN 1"/>
    <property type="match status" value="1"/>
</dbReference>
<dbReference type="InterPro" id="IPR010994">
    <property type="entry name" value="RuvA_2-like"/>
</dbReference>
<keyword evidence="1" id="KW-0732">Signal</keyword>
<proteinExistence type="predicted"/>
<dbReference type="InterPro" id="IPR051675">
    <property type="entry name" value="Endo/Exo/Phosphatase_dom_1"/>
</dbReference>
<evidence type="ECO:0000313" key="2">
    <source>
        <dbReference type="EMBL" id="TRX75961.1"/>
    </source>
</evidence>
<gene>
    <name evidence="2" type="ORF">FM069_05885</name>
</gene>
<feature type="chain" id="PRO_5021874457" evidence="1">
    <location>
        <begin position="24"/>
        <end position="111"/>
    </location>
</feature>
<dbReference type="PANTHER" id="PTHR21180:SF32">
    <property type="entry name" value="ENDONUCLEASE_EXONUCLEASE_PHOSPHATASE FAMILY DOMAIN-CONTAINING PROTEIN 1"/>
    <property type="match status" value="1"/>
</dbReference>
<sequence length="111" mass="11561">MRKLALSSLLFALLTGFSVATPAAVETTAPEPAVTHAKAAATAPATDRVNLNTADSDTLEKGLVGIGGVKARAIVDYREAHGAFTSVDELLEVKGIGTATLEKNRERLTLD</sequence>